<dbReference type="InterPro" id="IPR005119">
    <property type="entry name" value="LysR_subst-bd"/>
</dbReference>
<dbReference type="Pfam" id="PF03466">
    <property type="entry name" value="LysR_substrate"/>
    <property type="match status" value="1"/>
</dbReference>
<dbReference type="Proteomes" id="UP001162905">
    <property type="component" value="Unassembled WGS sequence"/>
</dbReference>
<dbReference type="InterPro" id="IPR050176">
    <property type="entry name" value="LTTR"/>
</dbReference>
<name>A0ABS9IA27_9PSED</name>
<reference evidence="6" key="1">
    <citation type="submission" date="2022-01" db="EMBL/GenBank/DDBJ databases">
        <title>Pseudomonas sp. nov. isolated from Antarctic regolith.</title>
        <authorList>
            <person name="Novakova D."/>
            <person name="Sedlar K."/>
        </authorList>
    </citation>
    <scope>NUCLEOTIDE SEQUENCE</scope>
    <source>
        <strain evidence="6">P2647</strain>
    </source>
</reference>
<evidence type="ECO:0000256" key="3">
    <source>
        <dbReference type="ARBA" id="ARBA00023125"/>
    </source>
</evidence>
<dbReference type="Gene3D" id="3.40.190.10">
    <property type="entry name" value="Periplasmic binding protein-like II"/>
    <property type="match status" value="2"/>
</dbReference>
<keyword evidence="4" id="KW-0804">Transcription</keyword>
<dbReference type="Gene3D" id="1.10.10.10">
    <property type="entry name" value="Winged helix-like DNA-binding domain superfamily/Winged helix DNA-binding domain"/>
    <property type="match status" value="1"/>
</dbReference>
<dbReference type="SUPFAM" id="SSF46785">
    <property type="entry name" value="Winged helix' DNA-binding domain"/>
    <property type="match status" value="1"/>
</dbReference>
<accession>A0ABS9IA27</accession>
<keyword evidence="2" id="KW-0805">Transcription regulation</keyword>
<dbReference type="PROSITE" id="PS50931">
    <property type="entry name" value="HTH_LYSR"/>
    <property type="match status" value="1"/>
</dbReference>
<feature type="domain" description="HTH lysR-type" evidence="5">
    <location>
        <begin position="4"/>
        <end position="61"/>
    </location>
</feature>
<dbReference type="PANTHER" id="PTHR30579:SF7">
    <property type="entry name" value="HTH-TYPE TRANSCRIPTIONAL REGULATOR LRHA-RELATED"/>
    <property type="match status" value="1"/>
</dbReference>
<evidence type="ECO:0000256" key="4">
    <source>
        <dbReference type="ARBA" id="ARBA00023163"/>
    </source>
</evidence>
<comment type="caution">
    <text evidence="6">The sequence shown here is derived from an EMBL/GenBank/DDBJ whole genome shotgun (WGS) entry which is preliminary data.</text>
</comment>
<gene>
    <name evidence="6" type="ORF">L4G47_17095</name>
</gene>
<dbReference type="InterPro" id="IPR036388">
    <property type="entry name" value="WH-like_DNA-bd_sf"/>
</dbReference>
<comment type="similarity">
    <text evidence="1">Belongs to the LysR transcriptional regulatory family.</text>
</comment>
<evidence type="ECO:0000313" key="6">
    <source>
        <dbReference type="EMBL" id="MCF7543918.1"/>
    </source>
</evidence>
<dbReference type="Pfam" id="PF00126">
    <property type="entry name" value="HTH_1"/>
    <property type="match status" value="1"/>
</dbReference>
<keyword evidence="3" id="KW-0238">DNA-binding</keyword>
<dbReference type="InterPro" id="IPR036390">
    <property type="entry name" value="WH_DNA-bd_sf"/>
</dbReference>
<dbReference type="PANTHER" id="PTHR30579">
    <property type="entry name" value="TRANSCRIPTIONAL REGULATOR"/>
    <property type="match status" value="1"/>
</dbReference>
<evidence type="ECO:0000313" key="7">
    <source>
        <dbReference type="Proteomes" id="UP001162905"/>
    </source>
</evidence>
<dbReference type="RefSeq" id="WP_237253366.1">
    <property type="nucleotide sequence ID" value="NZ_JAKJXE010000014.1"/>
</dbReference>
<proteinExistence type="inferred from homology"/>
<organism evidence="6 7">
    <name type="scientific">Pseudomonas petrae</name>
    <dbReference type="NCBI Taxonomy" id="2912190"/>
    <lineage>
        <taxon>Bacteria</taxon>
        <taxon>Pseudomonadati</taxon>
        <taxon>Pseudomonadota</taxon>
        <taxon>Gammaproteobacteria</taxon>
        <taxon>Pseudomonadales</taxon>
        <taxon>Pseudomonadaceae</taxon>
        <taxon>Pseudomonas</taxon>
    </lineage>
</organism>
<dbReference type="InterPro" id="IPR000847">
    <property type="entry name" value="LysR_HTH_N"/>
</dbReference>
<keyword evidence="7" id="KW-1185">Reference proteome</keyword>
<dbReference type="SUPFAM" id="SSF53850">
    <property type="entry name" value="Periplasmic binding protein-like II"/>
    <property type="match status" value="1"/>
</dbReference>
<protein>
    <submittedName>
        <fullName evidence="6">LysR substrate-binding domain-containing protein</fullName>
    </submittedName>
</protein>
<dbReference type="EMBL" id="JAKJXH010000018">
    <property type="protein sequence ID" value="MCF7543918.1"/>
    <property type="molecule type" value="Genomic_DNA"/>
</dbReference>
<sequence>MHGFDIEQLKTLVAAVDAGSLTAAVPLRYRSQSALSEQLNKLEEAAGEQLLVRSKQGVRPTVAGQRLIAHARQILALSDAAWRDMHSVPLEGEVHIGISDYVRPSHLATLLARIAEQYPGLRMRTQIDKSDVIATAHSSGGLDLAIILRTTGSPSLSSGDVQILRTERLLWVAARSKPLPLKDKVIELALLPETCSLHRLACSALDAHGIPHVVAHMASGVAGLQAAVAAGLGVACLNASAVIEADMVEVTGLNLPALPTADIVLLPSIRSRGAAGERLKSVGQIVAATLAL</sequence>
<evidence type="ECO:0000256" key="1">
    <source>
        <dbReference type="ARBA" id="ARBA00009437"/>
    </source>
</evidence>
<evidence type="ECO:0000259" key="5">
    <source>
        <dbReference type="PROSITE" id="PS50931"/>
    </source>
</evidence>
<evidence type="ECO:0000256" key="2">
    <source>
        <dbReference type="ARBA" id="ARBA00023015"/>
    </source>
</evidence>